<dbReference type="PANTHER" id="PTHR42879">
    <property type="entry name" value="3-OXOACYL-(ACYL-CARRIER-PROTEIN) REDUCTASE"/>
    <property type="match status" value="1"/>
</dbReference>
<dbReference type="EMBL" id="CAFBIY010000069">
    <property type="protein sequence ID" value="CAB4851052.1"/>
    <property type="molecule type" value="Genomic_DNA"/>
</dbReference>
<name>A0A6J7J835_9ZZZZ</name>
<evidence type="ECO:0000313" key="3">
    <source>
        <dbReference type="EMBL" id="CAB4726257.1"/>
    </source>
</evidence>
<dbReference type="PRINTS" id="PR00080">
    <property type="entry name" value="SDRFAMILY"/>
</dbReference>
<dbReference type="AlphaFoldDB" id="A0A6J7J835"/>
<dbReference type="CDD" id="cd05233">
    <property type="entry name" value="SDR_c"/>
    <property type="match status" value="1"/>
</dbReference>
<evidence type="ECO:0000313" key="7">
    <source>
        <dbReference type="EMBL" id="CAB4970550.1"/>
    </source>
</evidence>
<dbReference type="SUPFAM" id="SSF51735">
    <property type="entry name" value="NAD(P)-binding Rossmann-fold domains"/>
    <property type="match status" value="1"/>
</dbReference>
<proteinExistence type="inferred from homology"/>
<accession>A0A6J7J835</accession>
<dbReference type="InterPro" id="IPR050259">
    <property type="entry name" value="SDR"/>
</dbReference>
<reference evidence="6" key="1">
    <citation type="submission" date="2020-05" db="EMBL/GenBank/DDBJ databases">
        <authorList>
            <person name="Chiriac C."/>
            <person name="Salcher M."/>
            <person name="Ghai R."/>
            <person name="Kavagutti S V."/>
        </authorList>
    </citation>
    <scope>NUCLEOTIDE SEQUENCE</scope>
</reference>
<dbReference type="Pfam" id="PF13561">
    <property type="entry name" value="adh_short_C2"/>
    <property type="match status" value="1"/>
</dbReference>
<evidence type="ECO:0000313" key="4">
    <source>
        <dbReference type="EMBL" id="CAB4802030.1"/>
    </source>
</evidence>
<organism evidence="6">
    <name type="scientific">freshwater metagenome</name>
    <dbReference type="NCBI Taxonomy" id="449393"/>
    <lineage>
        <taxon>unclassified sequences</taxon>
        <taxon>metagenomes</taxon>
        <taxon>ecological metagenomes</taxon>
    </lineage>
</organism>
<dbReference type="FunFam" id="3.40.50.720:FF:000084">
    <property type="entry name" value="Short-chain dehydrogenase reductase"/>
    <property type="match status" value="1"/>
</dbReference>
<dbReference type="InterPro" id="IPR002347">
    <property type="entry name" value="SDR_fam"/>
</dbReference>
<dbReference type="PRINTS" id="PR00081">
    <property type="entry name" value="GDHRDH"/>
</dbReference>
<dbReference type="EMBL" id="CAEZYF010000010">
    <property type="protein sequence ID" value="CAB4726257.1"/>
    <property type="molecule type" value="Genomic_DNA"/>
</dbReference>
<dbReference type="EMBL" id="CAFAAV010000007">
    <property type="protein sequence ID" value="CAB4802030.1"/>
    <property type="molecule type" value="Genomic_DNA"/>
</dbReference>
<dbReference type="GO" id="GO:0032787">
    <property type="term" value="P:monocarboxylic acid metabolic process"/>
    <property type="evidence" value="ECO:0007669"/>
    <property type="project" value="UniProtKB-ARBA"/>
</dbReference>
<gene>
    <name evidence="3" type="ORF">UFOPK2656_01791</name>
    <name evidence="4" type="ORF">UFOPK3099_00176</name>
    <name evidence="5" type="ORF">UFOPK3267_01382</name>
    <name evidence="6" type="ORF">UFOPK3651_02034</name>
    <name evidence="7" type="ORF">UFOPK3931_00072</name>
    <name evidence="2" type="ORF">UFOPK4189_01879</name>
</gene>
<protein>
    <submittedName>
        <fullName evidence="6">Unannotated protein</fullName>
    </submittedName>
</protein>
<dbReference type="InterPro" id="IPR020904">
    <property type="entry name" value="Sc_DH/Rdtase_CS"/>
</dbReference>
<evidence type="ECO:0000256" key="1">
    <source>
        <dbReference type="ARBA" id="ARBA00006484"/>
    </source>
</evidence>
<dbReference type="EMBL" id="CAFBOL010000001">
    <property type="protein sequence ID" value="CAB4970550.1"/>
    <property type="molecule type" value="Genomic_DNA"/>
</dbReference>
<sequence>MDLGLNGRRAIVTGASKGIGRATAHLLAAEGVSLVLCAREQGPLNEVRDELAELTSVVAVCADVMERESSAALSDAAVASFGGVDIVVNNAGGGGSALKDFDEDEWHDLYTLNVTSALRLTMECMPLMVGQRWGRVVNVGSTMSRHADPRFGPYGAAKAALLHVTRNLAQAYSRDGVLTNCVLPGLTRTSSVLGGYAAAAAATGRTEDDIERRMMERQPIAAGRVGEPEEVAAMIVFLCSERASWVTGTDVAVDGGTLTDL</sequence>
<comment type="similarity">
    <text evidence="1">Belongs to the short-chain dehydrogenases/reductases (SDR) family.</text>
</comment>
<dbReference type="PROSITE" id="PS00061">
    <property type="entry name" value="ADH_SHORT"/>
    <property type="match status" value="1"/>
</dbReference>
<dbReference type="EMBL" id="CAESGF010000010">
    <property type="protein sequence ID" value="CAB4364112.1"/>
    <property type="molecule type" value="Genomic_DNA"/>
</dbReference>
<evidence type="ECO:0000313" key="6">
    <source>
        <dbReference type="EMBL" id="CAB4939246.1"/>
    </source>
</evidence>
<dbReference type="Gene3D" id="3.40.50.720">
    <property type="entry name" value="NAD(P)-binding Rossmann-like Domain"/>
    <property type="match status" value="1"/>
</dbReference>
<evidence type="ECO:0000313" key="2">
    <source>
        <dbReference type="EMBL" id="CAB4364112.1"/>
    </source>
</evidence>
<evidence type="ECO:0000313" key="5">
    <source>
        <dbReference type="EMBL" id="CAB4851052.1"/>
    </source>
</evidence>
<dbReference type="EMBL" id="CAFBMT010000011">
    <property type="protein sequence ID" value="CAB4939246.1"/>
    <property type="molecule type" value="Genomic_DNA"/>
</dbReference>
<dbReference type="InterPro" id="IPR036291">
    <property type="entry name" value="NAD(P)-bd_dom_sf"/>
</dbReference>